<dbReference type="Pfam" id="PF25816">
    <property type="entry name" value="RamC_N"/>
    <property type="match status" value="1"/>
</dbReference>
<accession>A0A1H2CDR0</accession>
<dbReference type="InterPro" id="IPR050205">
    <property type="entry name" value="CDPK_Ser/Thr_kinases"/>
</dbReference>
<dbReference type="Pfam" id="PF05147">
    <property type="entry name" value="LANC_like"/>
    <property type="match status" value="1"/>
</dbReference>
<dbReference type="InterPro" id="IPR012341">
    <property type="entry name" value="6hp_glycosidase-like_sf"/>
</dbReference>
<dbReference type="AlphaFoldDB" id="A0A1H2CDR0"/>
<evidence type="ECO:0000256" key="2">
    <source>
        <dbReference type="ARBA" id="ARBA00022741"/>
    </source>
</evidence>
<dbReference type="InterPro" id="IPR011009">
    <property type="entry name" value="Kinase-like_dom_sf"/>
</dbReference>
<dbReference type="CDD" id="cd04791">
    <property type="entry name" value="LanC_SerThrkinase"/>
    <property type="match status" value="1"/>
</dbReference>
<evidence type="ECO:0000259" key="5">
    <source>
        <dbReference type="PROSITE" id="PS50011"/>
    </source>
</evidence>
<evidence type="ECO:0000256" key="4">
    <source>
        <dbReference type="ARBA" id="ARBA00022840"/>
    </source>
</evidence>
<dbReference type="STRING" id="652787.SAMN05216490_4924"/>
<dbReference type="PRINTS" id="PR01950">
    <property type="entry name" value="LANCSUPER"/>
</dbReference>
<dbReference type="PANTHER" id="PTHR24349">
    <property type="entry name" value="SERINE/THREONINE-PROTEIN KINASE"/>
    <property type="match status" value="1"/>
</dbReference>
<dbReference type="Proteomes" id="UP000199679">
    <property type="component" value="Chromosome I"/>
</dbReference>
<keyword evidence="1" id="KW-0808">Transferase</keyword>
<dbReference type="Pfam" id="PF00069">
    <property type="entry name" value="Pkinase"/>
    <property type="match status" value="1"/>
</dbReference>
<evidence type="ECO:0000256" key="3">
    <source>
        <dbReference type="ARBA" id="ARBA00022777"/>
    </source>
</evidence>
<dbReference type="SMART" id="SM00220">
    <property type="entry name" value="S_TKc"/>
    <property type="match status" value="1"/>
</dbReference>
<dbReference type="InterPro" id="IPR000719">
    <property type="entry name" value="Prot_kinase_dom"/>
</dbReference>
<protein>
    <submittedName>
        <fullName evidence="6">Protein kinase domain-containing protein</fullName>
    </submittedName>
</protein>
<evidence type="ECO:0000256" key="1">
    <source>
        <dbReference type="ARBA" id="ARBA00022679"/>
    </source>
</evidence>
<name>A0A1H2CDR0_MUCMA</name>
<dbReference type="EMBL" id="LT629740">
    <property type="protein sequence ID" value="SDT68591.1"/>
    <property type="molecule type" value="Genomic_DNA"/>
</dbReference>
<evidence type="ECO:0000313" key="6">
    <source>
        <dbReference type="EMBL" id="SDT68591.1"/>
    </source>
</evidence>
<feature type="domain" description="Protein kinase" evidence="5">
    <location>
        <begin position="186"/>
        <end position="451"/>
    </location>
</feature>
<evidence type="ECO:0000313" key="7">
    <source>
        <dbReference type="Proteomes" id="UP000199679"/>
    </source>
</evidence>
<dbReference type="SMART" id="SM01260">
    <property type="entry name" value="LANC_like"/>
    <property type="match status" value="1"/>
</dbReference>
<dbReference type="OrthoDB" id="9813021at2"/>
<reference evidence="6 7" key="1">
    <citation type="submission" date="2016-10" db="EMBL/GenBank/DDBJ databases">
        <authorList>
            <person name="de Groot N.N."/>
        </authorList>
    </citation>
    <scope>NUCLEOTIDE SEQUENCE [LARGE SCALE GENOMIC DNA]</scope>
    <source>
        <strain evidence="6 7">MP1X4</strain>
    </source>
</reference>
<dbReference type="GO" id="GO:0004672">
    <property type="term" value="F:protein kinase activity"/>
    <property type="evidence" value="ECO:0007669"/>
    <property type="project" value="InterPro"/>
</dbReference>
<dbReference type="GO" id="GO:0005524">
    <property type="term" value="F:ATP binding"/>
    <property type="evidence" value="ECO:0007669"/>
    <property type="project" value="UniProtKB-KW"/>
</dbReference>
<sequence length="862" mass="96721">MDAASKEISGTIYNSNPGGALVINPPVDYGSILTQASLSFYNKHPYLHVGDIIPLHGWVLYISVIRQEMVQLLNILLPFLIDSDFTFTIPENSDVHSMILDGAYGVGEIGKVIAIYPDNDIETQKTADLIIELAKPFSGPTIPSAYHLKGCVYTENLKPSNNLNDWPYPGIPKPTRQKERKKIKNYLIINQLKGDAKGNVYKCLNLKNWLKIHWCVIKQGRFNHCADDFGRTIKDRLEWQYELLIDLNASIPLPKPIDYFEDGGDSYLVMEYIRGHSLFEKIMALHQGIIWFAIPAETKRQLVKYILEIINIIDLFDYNGIIHRDINPGNFLIREDESVVAIDIELAFDACGNVPPFTYGTPGYISPQQQQLQAPDIADDIFGLGSLILKVMTGISPGKFSINDQLFQNIKFFMDNNAVAAMTALCMSGDSSLRPGLKSIRHTMDVYDAVLLTENLKTNFSAPKPKISKIEDVIQKGINAFASNVLQNNSGYWVSKAIPEENGIANEFKSYLANPGFANGVAGVLYVLSLAEQLNFNTVDLYENILLNYELLLKTEQPYCSISSGLFRGKTGFSIAINELIIGGLIENTVYNHNLVFQNISEPLSGNNVASGISGQGLAFLHCSNNRQLPVFYDELSLLVARLIKEQNKDGSWLVKKDETQAKGIKLYGFSYGIAGITYFLIEYYTKYEDQKVKDVIVKALDFLLKGRKVNNGELSWPISAVNENFDPWFEYGFSGIALTFIKAYQILGDSKYRKAAETALNCHPKYISSNFLTVANGLAGLGEVYLEAFKVFNDCEWFERAGHIVNVLLHTYREAPNSRIYWLEGNDSLSAADLMSGNIGIIHFLLHYLRPDKIKFLFNID</sequence>
<dbReference type="SUPFAM" id="SSF56112">
    <property type="entry name" value="Protein kinase-like (PK-like)"/>
    <property type="match status" value="1"/>
</dbReference>
<dbReference type="Gene3D" id="1.10.510.10">
    <property type="entry name" value="Transferase(Phosphotransferase) domain 1"/>
    <property type="match status" value="1"/>
</dbReference>
<dbReference type="SUPFAM" id="SSF158745">
    <property type="entry name" value="LanC-like"/>
    <property type="match status" value="1"/>
</dbReference>
<dbReference type="PROSITE" id="PS50011">
    <property type="entry name" value="PROTEIN_KINASE_DOM"/>
    <property type="match status" value="1"/>
</dbReference>
<dbReference type="GO" id="GO:0031179">
    <property type="term" value="P:peptide modification"/>
    <property type="evidence" value="ECO:0007669"/>
    <property type="project" value="InterPro"/>
</dbReference>
<dbReference type="InterPro" id="IPR007822">
    <property type="entry name" value="LANC-like"/>
</dbReference>
<dbReference type="GO" id="GO:0005975">
    <property type="term" value="P:carbohydrate metabolic process"/>
    <property type="evidence" value="ECO:0007669"/>
    <property type="project" value="InterPro"/>
</dbReference>
<keyword evidence="4" id="KW-0067">ATP-binding</keyword>
<organism evidence="6 7">
    <name type="scientific">Mucilaginibacter mallensis</name>
    <dbReference type="NCBI Taxonomy" id="652787"/>
    <lineage>
        <taxon>Bacteria</taxon>
        <taxon>Pseudomonadati</taxon>
        <taxon>Bacteroidota</taxon>
        <taxon>Sphingobacteriia</taxon>
        <taxon>Sphingobacteriales</taxon>
        <taxon>Sphingobacteriaceae</taxon>
        <taxon>Mucilaginibacter</taxon>
    </lineage>
</organism>
<proteinExistence type="predicted"/>
<dbReference type="Gene3D" id="1.50.10.10">
    <property type="match status" value="1"/>
</dbReference>
<dbReference type="InterPro" id="IPR058053">
    <property type="entry name" value="RamC_C"/>
</dbReference>
<dbReference type="InterPro" id="IPR057929">
    <property type="entry name" value="RamC_N"/>
</dbReference>
<keyword evidence="7" id="KW-1185">Reference proteome</keyword>
<keyword evidence="3 6" id="KW-0418">Kinase</keyword>
<keyword evidence="2" id="KW-0547">Nucleotide-binding</keyword>
<gene>
    <name evidence="6" type="ORF">SAMN05216490_4924</name>
</gene>